<evidence type="ECO:0000256" key="1">
    <source>
        <dbReference type="SAM" id="SignalP"/>
    </source>
</evidence>
<keyword evidence="1" id="KW-0732">Signal</keyword>
<gene>
    <name evidence="2" type="ORF">CLUMA_CG005684</name>
</gene>
<proteinExistence type="predicted"/>
<evidence type="ECO:0000313" key="3">
    <source>
        <dbReference type="Proteomes" id="UP000183832"/>
    </source>
</evidence>
<dbReference type="AlphaFoldDB" id="A0A1J1HX33"/>
<name>A0A1J1HX33_9DIPT</name>
<keyword evidence="3" id="KW-1185">Reference proteome</keyword>
<feature type="signal peptide" evidence="1">
    <location>
        <begin position="1"/>
        <end position="20"/>
    </location>
</feature>
<feature type="chain" id="PRO_5012972637" evidence="1">
    <location>
        <begin position="21"/>
        <end position="78"/>
    </location>
</feature>
<dbReference type="Proteomes" id="UP000183832">
    <property type="component" value="Unassembled WGS sequence"/>
</dbReference>
<accession>A0A1J1HX33</accession>
<protein>
    <submittedName>
        <fullName evidence="2">CLUMA_CG005684, isoform A</fullName>
    </submittedName>
</protein>
<reference evidence="2 3" key="1">
    <citation type="submission" date="2015-04" db="EMBL/GenBank/DDBJ databases">
        <authorList>
            <person name="Syromyatnikov M.Y."/>
            <person name="Popov V.N."/>
        </authorList>
    </citation>
    <scope>NUCLEOTIDE SEQUENCE [LARGE SCALE GENOMIC DNA]</scope>
</reference>
<organism evidence="2 3">
    <name type="scientific">Clunio marinus</name>
    <dbReference type="NCBI Taxonomy" id="568069"/>
    <lineage>
        <taxon>Eukaryota</taxon>
        <taxon>Metazoa</taxon>
        <taxon>Ecdysozoa</taxon>
        <taxon>Arthropoda</taxon>
        <taxon>Hexapoda</taxon>
        <taxon>Insecta</taxon>
        <taxon>Pterygota</taxon>
        <taxon>Neoptera</taxon>
        <taxon>Endopterygota</taxon>
        <taxon>Diptera</taxon>
        <taxon>Nematocera</taxon>
        <taxon>Chironomoidea</taxon>
        <taxon>Chironomidae</taxon>
        <taxon>Clunio</taxon>
    </lineage>
</organism>
<evidence type="ECO:0000313" key="2">
    <source>
        <dbReference type="EMBL" id="CRK92082.1"/>
    </source>
</evidence>
<sequence length="78" mass="9740">MKYHFYGILLRFVLWHMCEIELSRLTQFDEICYEFERSEQKYRRKKDMKVNQSFTTCSINNHYECKGKRKHREALQLL</sequence>
<dbReference type="EMBL" id="CVRI01000023">
    <property type="protein sequence ID" value="CRK92082.1"/>
    <property type="molecule type" value="Genomic_DNA"/>
</dbReference>